<sequence>MREDGSSLPNRTPMQMEAKHQRTLRRRRRVKLIPMIEEGNQSSVAGAFIIDDDVRHSRATATTKWRCYSSSLWSIHSGSWVYRKCNRIHYVCLQMVFILENWFILIWSFYLIDNLMAPGKLFTKEQENVQQKNVATHRVLVLSKDLFQVTIAE</sequence>
<proteinExistence type="predicted"/>
<evidence type="ECO:0000313" key="4">
    <source>
        <dbReference type="EnsemblPlants" id="TuG1812S0003126200.01.T01"/>
    </source>
</evidence>
<dbReference type="EnsemblPlants" id="TuG1812G0700001246.01.T01">
    <property type="protein sequence ID" value="TuG1812G0700001246.01.T01"/>
    <property type="gene ID" value="TuG1812G0700001246.01"/>
</dbReference>
<reference evidence="4" key="3">
    <citation type="submission" date="2022-06" db="UniProtKB">
        <authorList>
            <consortium name="EnsemblPlants"/>
        </authorList>
    </citation>
    <scope>IDENTIFICATION</scope>
</reference>
<keyword evidence="5" id="KW-1185">Reference proteome</keyword>
<feature type="transmembrane region" description="Helical" evidence="2">
    <location>
        <begin position="90"/>
        <end position="112"/>
    </location>
</feature>
<dbReference type="Proteomes" id="UP000015106">
    <property type="component" value="Chromosome 7"/>
</dbReference>
<keyword evidence="2" id="KW-0812">Transmembrane</keyword>
<dbReference type="Gramene" id="TuG1812G0700001246.01.T01">
    <property type="protein sequence ID" value="TuG1812G0700001246.01.T01"/>
    <property type="gene ID" value="TuG1812G0700001246.01"/>
</dbReference>
<reference evidence="3" key="2">
    <citation type="submission" date="2018-03" db="EMBL/GenBank/DDBJ databases">
        <title>The Triticum urartu genome reveals the dynamic nature of wheat genome evolution.</title>
        <authorList>
            <person name="Ling H."/>
            <person name="Ma B."/>
            <person name="Shi X."/>
            <person name="Liu H."/>
            <person name="Dong L."/>
            <person name="Sun H."/>
            <person name="Cao Y."/>
            <person name="Gao Q."/>
            <person name="Zheng S."/>
            <person name="Li Y."/>
            <person name="Yu Y."/>
            <person name="Du H."/>
            <person name="Qi M."/>
            <person name="Li Y."/>
            <person name="Yu H."/>
            <person name="Cui Y."/>
            <person name="Wang N."/>
            <person name="Chen C."/>
            <person name="Wu H."/>
            <person name="Zhao Y."/>
            <person name="Zhang J."/>
            <person name="Li Y."/>
            <person name="Zhou W."/>
            <person name="Zhang B."/>
            <person name="Hu W."/>
            <person name="Eijk M."/>
            <person name="Tang J."/>
            <person name="Witsenboer H."/>
            <person name="Zhao S."/>
            <person name="Li Z."/>
            <person name="Zhang A."/>
            <person name="Wang D."/>
            <person name="Liang C."/>
        </authorList>
    </citation>
    <scope>NUCLEOTIDE SEQUENCE [LARGE SCALE GENOMIC DNA]</scope>
    <source>
        <strain evidence="3">cv. G1812</strain>
    </source>
</reference>
<keyword evidence="2" id="KW-0472">Membrane</keyword>
<dbReference type="AlphaFoldDB" id="A0A8R7VJK2"/>
<dbReference type="EnsemblPlants" id="TuG1812S0003126200.01.T01">
    <property type="protein sequence ID" value="TuG1812S0003126200.01.T01"/>
    <property type="gene ID" value="TuG1812S0003126200.01"/>
</dbReference>
<evidence type="ECO:0000256" key="1">
    <source>
        <dbReference type="SAM" id="MobiDB-lite"/>
    </source>
</evidence>
<accession>A0A8R7VJK2</accession>
<feature type="region of interest" description="Disordered" evidence="1">
    <location>
        <begin position="1"/>
        <end position="24"/>
    </location>
</feature>
<name>A0A8R7VJK2_TRIUA</name>
<evidence type="ECO:0000256" key="2">
    <source>
        <dbReference type="SAM" id="Phobius"/>
    </source>
</evidence>
<organism evidence="4 5">
    <name type="scientific">Triticum urartu</name>
    <name type="common">Red wild einkorn</name>
    <name type="synonym">Crithodium urartu</name>
    <dbReference type="NCBI Taxonomy" id="4572"/>
    <lineage>
        <taxon>Eukaryota</taxon>
        <taxon>Viridiplantae</taxon>
        <taxon>Streptophyta</taxon>
        <taxon>Embryophyta</taxon>
        <taxon>Tracheophyta</taxon>
        <taxon>Spermatophyta</taxon>
        <taxon>Magnoliopsida</taxon>
        <taxon>Liliopsida</taxon>
        <taxon>Poales</taxon>
        <taxon>Poaceae</taxon>
        <taxon>BOP clade</taxon>
        <taxon>Pooideae</taxon>
        <taxon>Triticodae</taxon>
        <taxon>Triticeae</taxon>
        <taxon>Triticinae</taxon>
        <taxon>Triticum</taxon>
    </lineage>
</organism>
<dbReference type="Gramene" id="TuG1812S0003126200.01.T01">
    <property type="protein sequence ID" value="TuG1812S0003126200.01.T01"/>
    <property type="gene ID" value="TuG1812S0003126200.01"/>
</dbReference>
<evidence type="ECO:0000313" key="5">
    <source>
        <dbReference type="Proteomes" id="UP000015106"/>
    </source>
</evidence>
<reference evidence="5" key="1">
    <citation type="journal article" date="2013" name="Nature">
        <title>Draft genome of the wheat A-genome progenitor Triticum urartu.</title>
        <authorList>
            <person name="Ling H.Q."/>
            <person name="Zhao S."/>
            <person name="Liu D."/>
            <person name="Wang J."/>
            <person name="Sun H."/>
            <person name="Zhang C."/>
            <person name="Fan H."/>
            <person name="Li D."/>
            <person name="Dong L."/>
            <person name="Tao Y."/>
            <person name="Gao C."/>
            <person name="Wu H."/>
            <person name="Li Y."/>
            <person name="Cui Y."/>
            <person name="Guo X."/>
            <person name="Zheng S."/>
            <person name="Wang B."/>
            <person name="Yu K."/>
            <person name="Liang Q."/>
            <person name="Yang W."/>
            <person name="Lou X."/>
            <person name="Chen J."/>
            <person name="Feng M."/>
            <person name="Jian J."/>
            <person name="Zhang X."/>
            <person name="Luo G."/>
            <person name="Jiang Y."/>
            <person name="Liu J."/>
            <person name="Wang Z."/>
            <person name="Sha Y."/>
            <person name="Zhang B."/>
            <person name="Wu H."/>
            <person name="Tang D."/>
            <person name="Shen Q."/>
            <person name="Xue P."/>
            <person name="Zou S."/>
            <person name="Wang X."/>
            <person name="Liu X."/>
            <person name="Wang F."/>
            <person name="Yang Y."/>
            <person name="An X."/>
            <person name="Dong Z."/>
            <person name="Zhang K."/>
            <person name="Zhang X."/>
            <person name="Luo M.C."/>
            <person name="Dvorak J."/>
            <person name="Tong Y."/>
            <person name="Wang J."/>
            <person name="Yang H."/>
            <person name="Li Z."/>
            <person name="Wang D."/>
            <person name="Zhang A."/>
            <person name="Wang J."/>
        </authorList>
    </citation>
    <scope>NUCLEOTIDE SEQUENCE</scope>
    <source>
        <strain evidence="5">cv. G1812</strain>
    </source>
</reference>
<keyword evidence="2" id="KW-1133">Transmembrane helix</keyword>
<protein>
    <submittedName>
        <fullName evidence="4">Uncharacterized protein</fullName>
    </submittedName>
</protein>
<evidence type="ECO:0000313" key="3">
    <source>
        <dbReference type="EnsemblPlants" id="TuG1812G0700001246.01.T01"/>
    </source>
</evidence>